<feature type="domain" description="C-type lectin" evidence="1">
    <location>
        <begin position="1"/>
        <end position="72"/>
    </location>
</feature>
<evidence type="ECO:0000313" key="3">
    <source>
        <dbReference type="WBParaSite" id="PDA_v2.g30728.t1"/>
    </source>
</evidence>
<dbReference type="InterPro" id="IPR050111">
    <property type="entry name" value="C-type_lectin/snaclec_domain"/>
</dbReference>
<organism evidence="2 3">
    <name type="scientific">Panagrolaimus davidi</name>
    <dbReference type="NCBI Taxonomy" id="227884"/>
    <lineage>
        <taxon>Eukaryota</taxon>
        <taxon>Metazoa</taxon>
        <taxon>Ecdysozoa</taxon>
        <taxon>Nematoda</taxon>
        <taxon>Chromadorea</taxon>
        <taxon>Rhabditida</taxon>
        <taxon>Tylenchina</taxon>
        <taxon>Panagrolaimomorpha</taxon>
        <taxon>Panagrolaimoidea</taxon>
        <taxon>Panagrolaimidae</taxon>
        <taxon>Panagrolaimus</taxon>
    </lineage>
</organism>
<feature type="domain" description="C-type lectin" evidence="1">
    <location>
        <begin position="106"/>
        <end position="216"/>
    </location>
</feature>
<dbReference type="PANTHER" id="PTHR22803">
    <property type="entry name" value="MANNOSE, PHOSPHOLIPASE, LECTIN RECEPTOR RELATED"/>
    <property type="match status" value="1"/>
</dbReference>
<evidence type="ECO:0000259" key="1">
    <source>
        <dbReference type="PROSITE" id="PS50041"/>
    </source>
</evidence>
<proteinExistence type="predicted"/>
<dbReference type="InterPro" id="IPR016186">
    <property type="entry name" value="C-type_lectin-like/link_sf"/>
</dbReference>
<name>A0A914QGY8_9BILA</name>
<dbReference type="SUPFAM" id="SSF56436">
    <property type="entry name" value="C-type lectin-like"/>
    <property type="match status" value="2"/>
</dbReference>
<reference evidence="3" key="1">
    <citation type="submission" date="2022-11" db="UniProtKB">
        <authorList>
            <consortium name="WormBaseParasite"/>
        </authorList>
    </citation>
    <scope>IDENTIFICATION</scope>
</reference>
<protein>
    <submittedName>
        <fullName evidence="3">C-type lectin domain-containing protein</fullName>
    </submittedName>
</protein>
<dbReference type="CDD" id="cd00037">
    <property type="entry name" value="CLECT"/>
    <property type="match status" value="1"/>
</dbReference>
<dbReference type="SMART" id="SM00034">
    <property type="entry name" value="CLECT"/>
    <property type="match status" value="1"/>
</dbReference>
<dbReference type="InterPro" id="IPR001304">
    <property type="entry name" value="C-type_lectin-like"/>
</dbReference>
<dbReference type="Proteomes" id="UP000887578">
    <property type="component" value="Unplaced"/>
</dbReference>
<accession>A0A914QGY8</accession>
<evidence type="ECO:0000313" key="2">
    <source>
        <dbReference type="Proteomes" id="UP000887578"/>
    </source>
</evidence>
<dbReference type="InterPro" id="IPR016187">
    <property type="entry name" value="CTDL_fold"/>
</dbReference>
<dbReference type="PROSITE" id="PS50041">
    <property type="entry name" value="C_TYPE_LECTIN_2"/>
    <property type="match status" value="2"/>
</dbReference>
<dbReference type="WBParaSite" id="PDA_v2.g30728.t1">
    <property type="protein sequence ID" value="PDA_v2.g30728.t1"/>
    <property type="gene ID" value="PDA_v2.g30728"/>
</dbReference>
<sequence length="224" mass="25577">MSYNNFWIGLYTTDNPVQLNTTWQWTDNTAVNYIPWYNVIPSLDKKLCAISGYNYNGFSNADCTASYLAVCKQPPLETIPTSNPVSTTTFKPINPCDISMQTFSNYFIPQVKMNWTTAEEYCELCGGYLTSFHSTDELNTIVNYLNAGNYWTGLYSDNNERTWKWKDGTTYDFSYWYPGNPNQAGASCANLKIIDYNPYGMANTPNCSTSLYGICKYRQTEIMT</sequence>
<dbReference type="AlphaFoldDB" id="A0A914QGY8"/>
<dbReference type="Pfam" id="PF00059">
    <property type="entry name" value="Lectin_C"/>
    <property type="match status" value="2"/>
</dbReference>
<dbReference type="Gene3D" id="3.10.100.10">
    <property type="entry name" value="Mannose-Binding Protein A, subunit A"/>
    <property type="match status" value="2"/>
</dbReference>
<keyword evidence="2" id="KW-1185">Reference proteome</keyword>